<dbReference type="PROSITE" id="PS51898">
    <property type="entry name" value="TYR_RECOMBINASE"/>
    <property type="match status" value="1"/>
</dbReference>
<evidence type="ECO:0000256" key="3">
    <source>
        <dbReference type="ARBA" id="ARBA00023172"/>
    </source>
</evidence>
<dbReference type="InterPro" id="IPR025269">
    <property type="entry name" value="SAM-like_dom"/>
</dbReference>
<dbReference type="EMBL" id="SNRX01000007">
    <property type="protein sequence ID" value="KAA6302559.1"/>
    <property type="molecule type" value="Genomic_DNA"/>
</dbReference>
<dbReference type="GO" id="GO:0006310">
    <property type="term" value="P:DNA recombination"/>
    <property type="evidence" value="ECO:0007669"/>
    <property type="project" value="UniProtKB-KW"/>
</dbReference>
<evidence type="ECO:0000259" key="4">
    <source>
        <dbReference type="PROSITE" id="PS51898"/>
    </source>
</evidence>
<dbReference type="CDD" id="cd01185">
    <property type="entry name" value="INTN1_C_like"/>
    <property type="match status" value="1"/>
</dbReference>
<dbReference type="Gene3D" id="1.10.443.10">
    <property type="entry name" value="Intergrase catalytic core"/>
    <property type="match status" value="1"/>
</dbReference>
<keyword evidence="3" id="KW-0233">DNA recombination</keyword>
<dbReference type="Proteomes" id="UP000324575">
    <property type="component" value="Unassembled WGS sequence"/>
</dbReference>
<evidence type="ECO:0000256" key="1">
    <source>
        <dbReference type="ARBA" id="ARBA00008857"/>
    </source>
</evidence>
<gene>
    <name evidence="5" type="ORF">EZS26_001391</name>
</gene>
<name>A0A5M8P278_9BACT</name>
<evidence type="ECO:0000313" key="6">
    <source>
        <dbReference type="Proteomes" id="UP000324575"/>
    </source>
</evidence>
<feature type="domain" description="Tyr recombinase" evidence="4">
    <location>
        <begin position="240"/>
        <end position="408"/>
    </location>
</feature>
<dbReference type="PANTHER" id="PTHR30349:SF64">
    <property type="entry name" value="PROPHAGE INTEGRASE INTD-RELATED"/>
    <property type="match status" value="1"/>
</dbReference>
<dbReference type="InterPro" id="IPR050090">
    <property type="entry name" value="Tyrosine_recombinase_XerCD"/>
</dbReference>
<dbReference type="GO" id="GO:0003677">
    <property type="term" value="F:DNA binding"/>
    <property type="evidence" value="ECO:0007669"/>
    <property type="project" value="UniProtKB-KW"/>
</dbReference>
<reference evidence="5 6" key="1">
    <citation type="submission" date="2019-03" db="EMBL/GenBank/DDBJ databases">
        <title>Single cell metagenomics reveals metabolic interactions within the superorganism composed of flagellate Streblomastix strix and complex community of Bacteroidetes bacteria on its surface.</title>
        <authorList>
            <person name="Treitli S.C."/>
            <person name="Kolisko M."/>
            <person name="Husnik F."/>
            <person name="Keeling P."/>
            <person name="Hampl V."/>
        </authorList>
    </citation>
    <scope>NUCLEOTIDE SEQUENCE [LARGE SCALE GENOMIC DNA]</scope>
    <source>
        <strain evidence="5">St1</strain>
    </source>
</reference>
<dbReference type="PANTHER" id="PTHR30349">
    <property type="entry name" value="PHAGE INTEGRASE-RELATED"/>
    <property type="match status" value="1"/>
</dbReference>
<evidence type="ECO:0000313" key="5">
    <source>
        <dbReference type="EMBL" id="KAA6302559.1"/>
    </source>
</evidence>
<dbReference type="Gene3D" id="1.10.150.130">
    <property type="match status" value="1"/>
</dbReference>
<evidence type="ECO:0000256" key="2">
    <source>
        <dbReference type="ARBA" id="ARBA00023125"/>
    </source>
</evidence>
<comment type="similarity">
    <text evidence="1">Belongs to the 'phage' integrase family.</text>
</comment>
<dbReference type="InterPro" id="IPR010998">
    <property type="entry name" value="Integrase_recombinase_N"/>
</dbReference>
<organism evidence="5 6">
    <name type="scientific">Candidatus Ordinivivax streblomastigis</name>
    <dbReference type="NCBI Taxonomy" id="2540710"/>
    <lineage>
        <taxon>Bacteria</taxon>
        <taxon>Pseudomonadati</taxon>
        <taxon>Bacteroidota</taxon>
        <taxon>Bacteroidia</taxon>
        <taxon>Bacteroidales</taxon>
        <taxon>Candidatus Ordinivivax</taxon>
    </lineage>
</organism>
<dbReference type="InterPro" id="IPR011010">
    <property type="entry name" value="DNA_brk_join_enz"/>
</dbReference>
<dbReference type="Pfam" id="PF13102">
    <property type="entry name" value="Phage_int_SAM_5"/>
    <property type="match status" value="1"/>
</dbReference>
<keyword evidence="2" id="KW-0238">DNA-binding</keyword>
<dbReference type="InterPro" id="IPR013762">
    <property type="entry name" value="Integrase-like_cat_sf"/>
</dbReference>
<accession>A0A5M8P278</accession>
<comment type="caution">
    <text evidence="5">The sequence shown here is derived from an EMBL/GenBank/DDBJ whole genome shotgun (WGS) entry which is preliminary data.</text>
</comment>
<dbReference type="AlphaFoldDB" id="A0A5M8P278"/>
<dbReference type="SUPFAM" id="SSF56349">
    <property type="entry name" value="DNA breaking-rejoining enzymes"/>
    <property type="match status" value="1"/>
</dbReference>
<dbReference type="GO" id="GO:0015074">
    <property type="term" value="P:DNA integration"/>
    <property type="evidence" value="ECO:0007669"/>
    <property type="project" value="InterPro"/>
</dbReference>
<dbReference type="InterPro" id="IPR002104">
    <property type="entry name" value="Integrase_catalytic"/>
</dbReference>
<dbReference type="Pfam" id="PF00589">
    <property type="entry name" value="Phage_integrase"/>
    <property type="match status" value="1"/>
</dbReference>
<sequence>MKELVNTKVTVRIRKADDRKEWYVYVECYPVFVKGKKQPQRIREYLNRIVTTVEWDKKRTARTEADGTKTYKPKRDDNGVILCRSEKDRETMLYADGIRKLRQREYDNAELYTEDDKKCLEEKQKSEVNFIEYFAKLNDTRNATSTDGNKKNWTIALRALTRFAGESVLFCDVNEMWCESFRIFLLTAPNSGKNADAKLSNNTAAIYYSIFKMGLHQAFVDGYLREDVASRLRGIKTEETRREYLTMDELNHLAATPSKYQIVKNGALFSALTGLRHCDIQKLKWHEIQQNGDKIQLHFTQKKTKGVEYMPISVQALQFCGEQQAPDDYVFPKFPEVKQMSYYLSAWLKAANITKKITFHCFRHTFATLQLTNGTDIYTVSKMLGHSNLKYTQVYAKVVDEKKDKAAQAIKLNIK</sequence>
<protein>
    <submittedName>
        <fullName evidence="5">Tyrosine recombinase XerC</fullName>
    </submittedName>
</protein>
<proteinExistence type="inferred from homology"/>